<protein>
    <submittedName>
        <fullName evidence="1">Phage tail protein I</fullName>
    </submittedName>
</protein>
<organism evidence="1 2">
    <name type="scientific">Aliidiomarina sanyensis</name>
    <dbReference type="NCBI Taxonomy" id="1249555"/>
    <lineage>
        <taxon>Bacteria</taxon>
        <taxon>Pseudomonadati</taxon>
        <taxon>Pseudomonadota</taxon>
        <taxon>Gammaproteobacteria</taxon>
        <taxon>Alteromonadales</taxon>
        <taxon>Idiomarinaceae</taxon>
        <taxon>Aliidiomarina</taxon>
    </lineage>
</organism>
<gene>
    <name evidence="1" type="ORF">CWE11_10830</name>
</gene>
<dbReference type="EMBL" id="PIPM01000016">
    <property type="protein sequence ID" value="RUO28195.1"/>
    <property type="molecule type" value="Genomic_DNA"/>
</dbReference>
<reference evidence="1 2" key="1">
    <citation type="journal article" date="2011" name="Front. Microbiol.">
        <title>Genomic signatures of strain selection and enhancement in Bacillus atrophaeus var. globigii, a historical biowarfare simulant.</title>
        <authorList>
            <person name="Gibbons H.S."/>
            <person name="Broomall S.M."/>
            <person name="McNew L.A."/>
            <person name="Daligault H."/>
            <person name="Chapman C."/>
            <person name="Bruce D."/>
            <person name="Karavis M."/>
            <person name="Krepps M."/>
            <person name="McGregor P.A."/>
            <person name="Hong C."/>
            <person name="Park K.H."/>
            <person name="Akmal A."/>
            <person name="Feldman A."/>
            <person name="Lin J.S."/>
            <person name="Chang W.E."/>
            <person name="Higgs B.W."/>
            <person name="Demirev P."/>
            <person name="Lindquist J."/>
            <person name="Liem A."/>
            <person name="Fochler E."/>
            <person name="Read T.D."/>
            <person name="Tapia R."/>
            <person name="Johnson S."/>
            <person name="Bishop-Lilly K.A."/>
            <person name="Detter C."/>
            <person name="Han C."/>
            <person name="Sozhamannan S."/>
            <person name="Rosenzweig C.N."/>
            <person name="Skowronski E.W."/>
        </authorList>
    </citation>
    <scope>NUCLEOTIDE SEQUENCE [LARGE SCALE GENOMIC DNA]</scope>
    <source>
        <strain evidence="1 2">GYP-17</strain>
    </source>
</reference>
<evidence type="ECO:0000313" key="1">
    <source>
        <dbReference type="EMBL" id="RUO28195.1"/>
    </source>
</evidence>
<sequence length="247" mass="27091">MAKSLLPPNASALEKDLERIIESSTSLPVHIRDLWNPDTCPAELLPWLAWAYSVDSWSDHWGEHTKRRVVKNAYEVHRFKATPFAVQHALDGLGISTNVTEWWEQNGSGTPGTMTVIALLNENLTGEDDGLITAEMLKLVTETVNTAKRGSIHFNVQLGIALDEEFALAAGCSPSYGVFDTGFNEQGVVPDEAEADLGTYNATHRIDCREHDAIFNGVLPEEFEIEGRLAGGSHQLVISDYSLMGVA</sequence>
<proteinExistence type="predicted"/>
<dbReference type="NCBIfam" id="TIGR01634">
    <property type="entry name" value="tail_P2_I"/>
    <property type="match status" value="1"/>
</dbReference>
<keyword evidence="2" id="KW-1185">Reference proteome</keyword>
<accession>A0A432WB46</accession>
<dbReference type="OrthoDB" id="90759at2"/>
<dbReference type="Pfam" id="PF09684">
    <property type="entry name" value="Tail_P2_I"/>
    <property type="match status" value="1"/>
</dbReference>
<dbReference type="AlphaFoldDB" id="A0A432WB46"/>
<dbReference type="RefSeq" id="WP_126777645.1">
    <property type="nucleotide sequence ID" value="NZ_PIPM01000016.1"/>
</dbReference>
<evidence type="ECO:0000313" key="2">
    <source>
        <dbReference type="Proteomes" id="UP000288405"/>
    </source>
</evidence>
<name>A0A432WB46_9GAMM</name>
<dbReference type="InterPro" id="IPR006521">
    <property type="entry name" value="Tail_protein_I"/>
</dbReference>
<comment type="caution">
    <text evidence="1">The sequence shown here is derived from an EMBL/GenBank/DDBJ whole genome shotgun (WGS) entry which is preliminary data.</text>
</comment>
<dbReference type="Proteomes" id="UP000288405">
    <property type="component" value="Unassembled WGS sequence"/>
</dbReference>